<dbReference type="PANTHER" id="PTHR43399">
    <property type="entry name" value="SUBTILISIN-RELATED"/>
    <property type="match status" value="1"/>
</dbReference>
<evidence type="ECO:0000256" key="5">
    <source>
        <dbReference type="PROSITE-ProRule" id="PRU01240"/>
    </source>
</evidence>
<accession>A0A2X2IPZ7</accession>
<sequence>MNLKKSLYLIALGSLPLISFGQSDTIPANWFNLDYKTDGVMGISTEKTYKTLLKGRKSTPVIVGVLDGGVDVYHEDLKDVVWINVKDSLANGIDNDGNGYINDKYGWNFIGNANGEDVQFDNLELTRQLRILDEKFANITAATELNEAGRKAFASYQKMLAKYKNKLEEAKMGQFSYDALKRNIDAVVREIGKKPEDITQEDIDNFKATTNTQRIALGYAKDEIHNGGFAKFFDDITEGAKYFNNQVDYHLNKAYDSRPIVGDNYEDASERHYGNADVKGPDALHGSHVAGIIGAKRNNNIGINGVADNVKILTVRLVPDGDERDKDVANAIRYAADNGAKVLNMSFGKSYAHNKQAVDDAIRYAESKDVLMVHAAGNDSEDNDIEPNFPMKYYTDAKGDTTGVANAWITVGATGLHLDNELLADFSNYGKKTVDVFAPGVHINSTVPDSKYKEEQGTSMAAPVVAGLAAMIRSYYPNLSAVETKQIIMESVEKPNQLVQIKVGEDATKTVRLADISVTGGIVNAYNAIIKAEEYTNKKKK</sequence>
<feature type="active site" description="Charge relay system" evidence="5">
    <location>
        <position position="459"/>
    </location>
</feature>
<dbReference type="InterPro" id="IPR036852">
    <property type="entry name" value="Peptidase_S8/S53_dom_sf"/>
</dbReference>
<evidence type="ECO:0000313" key="7">
    <source>
        <dbReference type="EMBL" id="SPZ84372.1"/>
    </source>
</evidence>
<dbReference type="InterPro" id="IPR015500">
    <property type="entry name" value="Peptidase_S8_subtilisin-rel"/>
</dbReference>
<feature type="active site" description="Charge relay system" evidence="5">
    <location>
        <position position="67"/>
    </location>
</feature>
<evidence type="ECO:0000259" key="6">
    <source>
        <dbReference type="Pfam" id="PF00082"/>
    </source>
</evidence>
<dbReference type="GO" id="GO:0006508">
    <property type="term" value="P:proteolysis"/>
    <property type="evidence" value="ECO:0007669"/>
    <property type="project" value="UniProtKB-KW"/>
</dbReference>
<protein>
    <submittedName>
        <fullName evidence="7">Thermophilic serine proteinase</fullName>
        <ecNumber evidence="7">3.4.21.-</ecNumber>
    </submittedName>
</protein>
<dbReference type="RefSeq" id="WP_112373900.1">
    <property type="nucleotide sequence ID" value="NZ_CP069793.1"/>
</dbReference>
<evidence type="ECO:0000256" key="1">
    <source>
        <dbReference type="ARBA" id="ARBA00011073"/>
    </source>
</evidence>
<reference evidence="7 8" key="1">
    <citation type="submission" date="2018-06" db="EMBL/GenBank/DDBJ databases">
        <authorList>
            <consortium name="Pathogen Informatics"/>
            <person name="Doyle S."/>
        </authorList>
    </citation>
    <scope>NUCLEOTIDE SEQUENCE [LARGE SCALE GENOMIC DNA]</scope>
    <source>
        <strain evidence="7 8">NCTC11343</strain>
    </source>
</reference>
<dbReference type="GO" id="GO:0004252">
    <property type="term" value="F:serine-type endopeptidase activity"/>
    <property type="evidence" value="ECO:0007669"/>
    <property type="project" value="UniProtKB-UniRule"/>
</dbReference>
<dbReference type="EMBL" id="UAUU01000002">
    <property type="protein sequence ID" value="SPZ84372.1"/>
    <property type="molecule type" value="Genomic_DNA"/>
</dbReference>
<dbReference type="AlphaFoldDB" id="A0A2X2IPZ7"/>
<dbReference type="InterPro" id="IPR051048">
    <property type="entry name" value="Peptidase_S8/S53_subtilisin"/>
</dbReference>
<dbReference type="PROSITE" id="PS00137">
    <property type="entry name" value="SUBTILASE_HIS"/>
    <property type="match status" value="1"/>
</dbReference>
<feature type="active site" description="Charge relay system" evidence="5">
    <location>
        <position position="285"/>
    </location>
</feature>
<evidence type="ECO:0000256" key="3">
    <source>
        <dbReference type="ARBA" id="ARBA00022801"/>
    </source>
</evidence>
<dbReference type="EC" id="3.4.21.-" evidence="7"/>
<dbReference type="InterPro" id="IPR000209">
    <property type="entry name" value="Peptidase_S8/S53_dom"/>
</dbReference>
<feature type="domain" description="Peptidase S8/S53" evidence="6">
    <location>
        <begin position="61"/>
        <end position="492"/>
    </location>
</feature>
<evidence type="ECO:0000256" key="2">
    <source>
        <dbReference type="ARBA" id="ARBA00022670"/>
    </source>
</evidence>
<keyword evidence="3 5" id="KW-0378">Hydrolase</keyword>
<dbReference type="Pfam" id="PF00082">
    <property type="entry name" value="Peptidase_S8"/>
    <property type="match status" value="1"/>
</dbReference>
<organism evidence="7 8">
    <name type="scientific">Sphingobacterium multivorum</name>
    <dbReference type="NCBI Taxonomy" id="28454"/>
    <lineage>
        <taxon>Bacteria</taxon>
        <taxon>Pseudomonadati</taxon>
        <taxon>Bacteroidota</taxon>
        <taxon>Sphingobacteriia</taxon>
        <taxon>Sphingobacteriales</taxon>
        <taxon>Sphingobacteriaceae</taxon>
        <taxon>Sphingobacterium</taxon>
    </lineage>
</organism>
<dbReference type="InterPro" id="IPR022398">
    <property type="entry name" value="Peptidase_S8_His-AS"/>
</dbReference>
<dbReference type="PRINTS" id="PR00723">
    <property type="entry name" value="SUBTILISIN"/>
</dbReference>
<keyword evidence="2 5" id="KW-0645">Protease</keyword>
<dbReference type="Proteomes" id="UP000251241">
    <property type="component" value="Unassembled WGS sequence"/>
</dbReference>
<evidence type="ECO:0000256" key="4">
    <source>
        <dbReference type="ARBA" id="ARBA00022825"/>
    </source>
</evidence>
<gene>
    <name evidence="7" type="ORF">NCTC11343_00912</name>
</gene>
<dbReference type="SUPFAM" id="SSF52743">
    <property type="entry name" value="Subtilisin-like"/>
    <property type="match status" value="1"/>
</dbReference>
<evidence type="ECO:0000313" key="8">
    <source>
        <dbReference type="Proteomes" id="UP000251241"/>
    </source>
</evidence>
<name>A0A2X2IPZ7_SPHMU</name>
<dbReference type="InterPro" id="IPR023828">
    <property type="entry name" value="Peptidase_S8_Ser-AS"/>
</dbReference>
<dbReference type="GeneID" id="97178671"/>
<comment type="similarity">
    <text evidence="1 5">Belongs to the peptidase S8 family.</text>
</comment>
<dbReference type="PANTHER" id="PTHR43399:SF4">
    <property type="entry name" value="CELL WALL-ASSOCIATED PROTEASE"/>
    <property type="match status" value="1"/>
</dbReference>
<dbReference type="Gene3D" id="3.40.50.200">
    <property type="entry name" value="Peptidase S8/S53 domain"/>
    <property type="match status" value="2"/>
</dbReference>
<dbReference type="PROSITE" id="PS51892">
    <property type="entry name" value="SUBTILASE"/>
    <property type="match status" value="1"/>
</dbReference>
<dbReference type="PROSITE" id="PS00138">
    <property type="entry name" value="SUBTILASE_SER"/>
    <property type="match status" value="1"/>
</dbReference>
<proteinExistence type="inferred from homology"/>
<keyword evidence="4 5" id="KW-0720">Serine protease</keyword>